<dbReference type="RefSeq" id="WP_103255465.1">
    <property type="nucleotide sequence ID" value="NZ_JAWJAC010000030.1"/>
</dbReference>
<dbReference type="Proteomes" id="UP001286589">
    <property type="component" value="Unassembled WGS sequence"/>
</dbReference>
<keyword evidence="1" id="KW-1133">Transmembrane helix</keyword>
<proteinExistence type="predicted"/>
<keyword evidence="1" id="KW-0472">Membrane</keyword>
<reference evidence="2 3" key="1">
    <citation type="submission" date="2023-10" db="EMBL/GenBank/DDBJ databases">
        <title>Phytobacter spp. The emergence of a new genus of hospital-origin enterobacteria encoding carbapenemases in Argentina.</title>
        <authorList>
            <person name="Vay C."/>
            <person name="Almuzara M."/>
            <person name="Traglia G.M."/>
            <person name="Campos J."/>
        </authorList>
    </citation>
    <scope>NUCLEOTIDE SEQUENCE [LARGE SCALE GENOMIC DNA]</scope>
    <source>
        <strain evidence="2 3">CVMA36</strain>
    </source>
</reference>
<accession>A0AB35RWI6</accession>
<evidence type="ECO:0000313" key="3">
    <source>
        <dbReference type="Proteomes" id="UP001286589"/>
    </source>
</evidence>
<dbReference type="EMBL" id="JAWJAC010000030">
    <property type="protein sequence ID" value="MDV2865822.1"/>
    <property type="molecule type" value="Genomic_DNA"/>
</dbReference>
<protein>
    <submittedName>
        <fullName evidence="2">Uncharacterized protein</fullName>
    </submittedName>
</protein>
<dbReference type="AlphaFoldDB" id="A0AB35RWI6"/>
<sequence>MIFLIIAGIILAIIVFKLILPLIGNIIGIIIGAVIFFGAIALCIAFPPLFIILIVIGFFIYASNSKGEKK</sequence>
<comment type="caution">
    <text evidence="2">The sequence shown here is derived from an EMBL/GenBank/DDBJ whole genome shotgun (WGS) entry which is preliminary data.</text>
</comment>
<evidence type="ECO:0000256" key="1">
    <source>
        <dbReference type="SAM" id="Phobius"/>
    </source>
</evidence>
<feature type="transmembrane region" description="Helical" evidence="1">
    <location>
        <begin position="29"/>
        <end position="62"/>
    </location>
</feature>
<gene>
    <name evidence="2" type="ORF">R0H02_25620</name>
</gene>
<keyword evidence="3" id="KW-1185">Reference proteome</keyword>
<keyword evidence="1" id="KW-0812">Transmembrane</keyword>
<organism evidence="2 3">
    <name type="scientific">Phytobacter ursingii</name>
    <dbReference type="NCBI Taxonomy" id="1972431"/>
    <lineage>
        <taxon>Bacteria</taxon>
        <taxon>Pseudomonadati</taxon>
        <taxon>Pseudomonadota</taxon>
        <taxon>Gammaproteobacteria</taxon>
        <taxon>Enterobacterales</taxon>
        <taxon>Enterobacteriaceae</taxon>
        <taxon>Phytobacter</taxon>
    </lineage>
</organism>
<name>A0AB35RWI6_9ENTR</name>
<evidence type="ECO:0000313" key="2">
    <source>
        <dbReference type="EMBL" id="MDV2865822.1"/>
    </source>
</evidence>
<feature type="transmembrane region" description="Helical" evidence="1">
    <location>
        <begin position="5"/>
        <end position="23"/>
    </location>
</feature>